<dbReference type="SUPFAM" id="SSF55961">
    <property type="entry name" value="Bet v1-like"/>
    <property type="match status" value="1"/>
</dbReference>
<dbReference type="InterPro" id="IPR023393">
    <property type="entry name" value="START-like_dom_sf"/>
</dbReference>
<dbReference type="SMART" id="SM00044">
    <property type="entry name" value="CYCc"/>
    <property type="match status" value="1"/>
</dbReference>
<dbReference type="Proteomes" id="UP000761264">
    <property type="component" value="Unassembled WGS sequence"/>
</dbReference>
<sequence>MAAAQSQTFHWQFKSPPQAIWPLLADTVRFNEAAGLPRYDVSETLQDDGTVLFEGAMKRGPLTVTWREIPTNWVTGRWFEHRREFRNGPLRDMTARLVLTAEDGGRACHADYTLTATPANLLGRLILKAGFFSSTAKTFATLAVDADRFAGDASPQPFSFRAPTPSPQTRRHVSELVARIEAGPHGHGLARRLADHLLTAQEADLIHLRPLALARDWQVEERAVIELCLEAVRAGLLIMRWDLLCPRCRVPKAAVEALDGLPQGAHCDTCNIDYGRDFSRNVELSFAPAPAVRPLGAGEHCLFGPMSTPHVWVQRTLAAGQSLTEACDLPPGRYVLRTLEAGPEFEMALEDGAALPEVVLGEDSVSADVAGRPGQVILRNGAARPLTAIVEERRWVRDALTADRVTAIQAFRDLFSDQVLRPGDEVSVARIALLFTDLRRSTDLYGRIGDAAAYHLVRDHFAFIGAIVRRHNGAVVKTIGDAVMAAFAAPADAVAAGLAVQREVAAFNAGEQEPVAIKLGVHEGPCIAVTLNGRLDYFGTTVNMAARLQGKSEGGDLVLSAVVSEDHGVTPLLDGLDCINETTNLKGFDVPVAFRRIRL</sequence>
<reference evidence="2" key="1">
    <citation type="submission" date="2020-03" db="EMBL/GenBank/DDBJ databases">
        <title>Genome of Pelagibius litoralis DSM 21314T.</title>
        <authorList>
            <person name="Wang G."/>
        </authorList>
    </citation>
    <scope>NUCLEOTIDE SEQUENCE</scope>
    <source>
        <strain evidence="2">DSM 21314</strain>
    </source>
</reference>
<dbReference type="Gene3D" id="3.30.530.20">
    <property type="match status" value="1"/>
</dbReference>
<dbReference type="GO" id="GO:0004016">
    <property type="term" value="F:adenylate cyclase activity"/>
    <property type="evidence" value="ECO:0007669"/>
    <property type="project" value="UniProtKB-ARBA"/>
</dbReference>
<dbReference type="PANTHER" id="PTHR43081:SF19">
    <property type="entry name" value="PH-SENSITIVE ADENYLATE CYCLASE RV1264"/>
    <property type="match status" value="1"/>
</dbReference>
<evidence type="ECO:0000259" key="1">
    <source>
        <dbReference type="PROSITE" id="PS50125"/>
    </source>
</evidence>
<dbReference type="InterPro" id="IPR045983">
    <property type="entry name" value="GUC-dom-containing_N"/>
</dbReference>
<dbReference type="InterPro" id="IPR050697">
    <property type="entry name" value="Adenylyl/Guanylyl_Cyclase_3/4"/>
</dbReference>
<dbReference type="GO" id="GO:0035556">
    <property type="term" value="P:intracellular signal transduction"/>
    <property type="evidence" value="ECO:0007669"/>
    <property type="project" value="InterPro"/>
</dbReference>
<proteinExistence type="predicted"/>
<dbReference type="PROSITE" id="PS50125">
    <property type="entry name" value="GUANYLATE_CYCLASE_2"/>
    <property type="match status" value="1"/>
</dbReference>
<keyword evidence="3" id="KW-1185">Reference proteome</keyword>
<name>A0A967F3B8_9PROT</name>
<protein>
    <submittedName>
        <fullName evidence="2">Adenylate/guanylate cyclase domain-containing protein</fullName>
    </submittedName>
</protein>
<dbReference type="AlphaFoldDB" id="A0A967F3B8"/>
<evidence type="ECO:0000313" key="3">
    <source>
        <dbReference type="Proteomes" id="UP000761264"/>
    </source>
</evidence>
<gene>
    <name evidence="2" type="ORF">HBA54_28130</name>
</gene>
<accession>A0A967F3B8</accession>
<dbReference type="Pfam" id="PF00211">
    <property type="entry name" value="Guanylate_cyc"/>
    <property type="match status" value="1"/>
</dbReference>
<dbReference type="Gene3D" id="3.30.70.1230">
    <property type="entry name" value="Nucleotide cyclase"/>
    <property type="match status" value="1"/>
</dbReference>
<dbReference type="EMBL" id="JAAQPH010000046">
    <property type="protein sequence ID" value="NIA72461.1"/>
    <property type="molecule type" value="Genomic_DNA"/>
</dbReference>
<comment type="caution">
    <text evidence="2">The sequence shown here is derived from an EMBL/GenBank/DDBJ whole genome shotgun (WGS) entry which is preliminary data.</text>
</comment>
<dbReference type="CDD" id="cd07302">
    <property type="entry name" value="CHD"/>
    <property type="match status" value="1"/>
</dbReference>
<dbReference type="RefSeq" id="WP_167231907.1">
    <property type="nucleotide sequence ID" value="NZ_JAAQPH010000046.1"/>
</dbReference>
<dbReference type="InterPro" id="IPR001054">
    <property type="entry name" value="A/G_cyclase"/>
</dbReference>
<organism evidence="2 3">
    <name type="scientific">Pelagibius litoralis</name>
    <dbReference type="NCBI Taxonomy" id="374515"/>
    <lineage>
        <taxon>Bacteria</taxon>
        <taxon>Pseudomonadati</taxon>
        <taxon>Pseudomonadota</taxon>
        <taxon>Alphaproteobacteria</taxon>
        <taxon>Rhodospirillales</taxon>
        <taxon>Rhodovibrionaceae</taxon>
        <taxon>Pelagibius</taxon>
    </lineage>
</organism>
<evidence type="ECO:0000313" key="2">
    <source>
        <dbReference type="EMBL" id="NIA72461.1"/>
    </source>
</evidence>
<dbReference type="Pfam" id="PF19363">
    <property type="entry name" value="DUF5939"/>
    <property type="match status" value="1"/>
</dbReference>
<dbReference type="GO" id="GO:0006171">
    <property type="term" value="P:cAMP biosynthetic process"/>
    <property type="evidence" value="ECO:0007669"/>
    <property type="project" value="TreeGrafter"/>
</dbReference>
<dbReference type="SUPFAM" id="SSF55073">
    <property type="entry name" value="Nucleotide cyclase"/>
    <property type="match status" value="1"/>
</dbReference>
<dbReference type="InterPro" id="IPR029787">
    <property type="entry name" value="Nucleotide_cyclase"/>
</dbReference>
<dbReference type="PANTHER" id="PTHR43081">
    <property type="entry name" value="ADENYLATE CYCLASE, TERMINAL-DIFFERENTIATION SPECIFIC-RELATED"/>
    <property type="match status" value="1"/>
</dbReference>
<feature type="domain" description="Guanylate cyclase" evidence="1">
    <location>
        <begin position="432"/>
        <end position="549"/>
    </location>
</feature>